<accession>A0A0H3AWI1</accession>
<dbReference type="HOGENOM" id="CLU_2847064_0_0_5"/>
<name>A0A0H3AWI1_RICRS</name>
<dbReference type="EMBL" id="CP000848">
    <property type="protein sequence ID" value="ABV75861.1"/>
    <property type="molecule type" value="Genomic_DNA"/>
</dbReference>
<dbReference type="AlphaFoldDB" id="A0A0H3AWI1"/>
<protein>
    <submittedName>
        <fullName evidence="1">Uncharacterized protein</fullName>
    </submittedName>
</protein>
<sequence>MLKEQDSLIENLHTQIQINVECIINTIQSIFEDVNVYTPLNYSKFFNYKGYIKPYLPSSPIQYQL</sequence>
<proteinExistence type="predicted"/>
<gene>
    <name evidence="1" type="ordered locus">A1G_01405</name>
</gene>
<organism evidence="1 2">
    <name type="scientific">Rickettsia rickettsii (strain Sheila Smith)</name>
    <dbReference type="NCBI Taxonomy" id="392021"/>
    <lineage>
        <taxon>Bacteria</taxon>
        <taxon>Pseudomonadati</taxon>
        <taxon>Pseudomonadota</taxon>
        <taxon>Alphaproteobacteria</taxon>
        <taxon>Rickettsiales</taxon>
        <taxon>Rickettsiaceae</taxon>
        <taxon>Rickettsieae</taxon>
        <taxon>Rickettsia</taxon>
        <taxon>spotted fever group</taxon>
    </lineage>
</organism>
<dbReference type="KEGG" id="rri:A1G_01405"/>
<dbReference type="Proteomes" id="UP000006832">
    <property type="component" value="Chromosome"/>
</dbReference>
<evidence type="ECO:0000313" key="1">
    <source>
        <dbReference type="EMBL" id="ABV75861.1"/>
    </source>
</evidence>
<reference evidence="2" key="1">
    <citation type="submission" date="2007-09" db="EMBL/GenBank/DDBJ databases">
        <title>Complete genome sequence of Rickettsia rickettsii.</title>
        <authorList>
            <person name="Madan A."/>
            <person name="Fahey J."/>
            <person name="Helton E."/>
            <person name="Ketteman M."/>
            <person name="Madan A."/>
            <person name="Rodrigues S."/>
            <person name="Sanchez A."/>
            <person name="Dasch G."/>
            <person name="Eremeeva M."/>
        </authorList>
    </citation>
    <scope>NUCLEOTIDE SEQUENCE [LARGE SCALE GENOMIC DNA]</scope>
    <source>
        <strain evidence="2">Sheila Smith</strain>
    </source>
</reference>
<evidence type="ECO:0000313" key="2">
    <source>
        <dbReference type="Proteomes" id="UP000006832"/>
    </source>
</evidence>